<reference evidence="4" key="1">
    <citation type="submission" date="2019-04" db="EMBL/GenBank/DDBJ databases">
        <title>Friends and foes A comparative genomics studyof 23 Aspergillus species from section Flavi.</title>
        <authorList>
            <consortium name="DOE Joint Genome Institute"/>
            <person name="Kjaerbolling I."/>
            <person name="Vesth T."/>
            <person name="Frisvad J.C."/>
            <person name="Nybo J.L."/>
            <person name="Theobald S."/>
            <person name="Kildgaard S."/>
            <person name="Isbrandt T."/>
            <person name="Kuo A."/>
            <person name="Sato A."/>
            <person name="Lyhne E.K."/>
            <person name="Kogle M.E."/>
            <person name="Wiebenga A."/>
            <person name="Kun R.S."/>
            <person name="Lubbers R.J."/>
            <person name="Makela M.R."/>
            <person name="Barry K."/>
            <person name="Chovatia M."/>
            <person name="Clum A."/>
            <person name="Daum C."/>
            <person name="Haridas S."/>
            <person name="He G."/>
            <person name="LaButti K."/>
            <person name="Lipzen A."/>
            <person name="Mondo S."/>
            <person name="Riley R."/>
            <person name="Salamov A."/>
            <person name="Simmons B.A."/>
            <person name="Magnuson J.K."/>
            <person name="Henrissat B."/>
            <person name="Mortensen U.H."/>
            <person name="Larsen T.O."/>
            <person name="Devries R.P."/>
            <person name="Grigoriev I.V."/>
            <person name="Machida M."/>
            <person name="Baker S.E."/>
            <person name="Andersen M.R."/>
        </authorList>
    </citation>
    <scope>NUCLEOTIDE SEQUENCE [LARGE SCALE GENOMIC DNA]</scope>
    <source>
        <strain evidence="4">IBT 14317</strain>
    </source>
</reference>
<evidence type="ECO:0000313" key="4">
    <source>
        <dbReference type="EMBL" id="KAE8395122.1"/>
    </source>
</evidence>
<evidence type="ECO:0000256" key="1">
    <source>
        <dbReference type="ARBA" id="ARBA00022737"/>
    </source>
</evidence>
<feature type="domain" description="Nephrocystin 3-like N-terminal" evidence="2">
    <location>
        <begin position="3"/>
        <end position="107"/>
    </location>
</feature>
<evidence type="ECO:0000259" key="2">
    <source>
        <dbReference type="Pfam" id="PF24883"/>
    </source>
</evidence>
<dbReference type="EMBL" id="ML735220">
    <property type="protein sequence ID" value="KAE8395122.1"/>
    <property type="molecule type" value="Genomic_DNA"/>
</dbReference>
<sequence>MCGLLHDALEQCPEFIPAIFPEQWKESIRSDWRVRLQFQFSREDIRAAFNQLLHHKELYENYRLYFFIDGLDECLETCQEDYYDVVDLLLGWIDLAPLDLKLCVSSRNYEVFRTAFDDGMRLQLHELAHSDIANLVIYRLEGFEICSDTKTAVTGQAGFKMESLIDHLLTWNNPLDRISAYRTFAVVGKFSELGMTPMTLLRYTFLFDYEIDSNFAMRAEMRGYDLSDADVAIRKVQAQARLNDQSRGLLEIKYQPCRGHLSTKLADVGYVTFIHRSVYDFLQMHHKTHIREACEGFNIVDAMSQIVLAEIKFFGLCSVHSTRLRWLLLKDLPQLLRLCQEEAKDASTFRFFDELDYAVLCAQGLNSLQDHPGQLPVCISKTGHFTPSACYFSVFHRAIYTQYIGYMRYKIAEDSRLVYDKFQFTHILACIIESIYDTDLPKAHAWKSPTSRDGSVPIF</sequence>
<dbReference type="PANTHER" id="PTHR10039:SF5">
    <property type="entry name" value="NACHT DOMAIN-CONTAINING PROTEIN"/>
    <property type="match status" value="1"/>
</dbReference>
<gene>
    <name evidence="4" type="ORF">BDV23DRAFT_195356</name>
</gene>
<feature type="domain" description="DUF7791" evidence="3">
    <location>
        <begin position="196"/>
        <end position="312"/>
    </location>
</feature>
<accession>A0A5N7CLL0</accession>
<dbReference type="PANTHER" id="PTHR10039">
    <property type="entry name" value="AMELOGENIN"/>
    <property type="match status" value="1"/>
</dbReference>
<dbReference type="Proteomes" id="UP000326877">
    <property type="component" value="Unassembled WGS sequence"/>
</dbReference>
<name>A0A5N7CLL0_PETAA</name>
<dbReference type="OrthoDB" id="443402at2759"/>
<organism evidence="4">
    <name type="scientific">Petromyces alliaceus</name>
    <name type="common">Aspergillus alliaceus</name>
    <dbReference type="NCBI Taxonomy" id="209559"/>
    <lineage>
        <taxon>Eukaryota</taxon>
        <taxon>Fungi</taxon>
        <taxon>Dikarya</taxon>
        <taxon>Ascomycota</taxon>
        <taxon>Pezizomycotina</taxon>
        <taxon>Eurotiomycetes</taxon>
        <taxon>Eurotiomycetidae</taxon>
        <taxon>Eurotiales</taxon>
        <taxon>Aspergillaceae</taxon>
        <taxon>Aspergillus</taxon>
        <taxon>Aspergillus subgen. Circumdati</taxon>
    </lineage>
</organism>
<protein>
    <recommendedName>
        <fullName evidence="5">NACHT domain-containing protein</fullName>
    </recommendedName>
</protein>
<dbReference type="Pfam" id="PF25053">
    <property type="entry name" value="DUF7791"/>
    <property type="match status" value="1"/>
</dbReference>
<dbReference type="InterPro" id="IPR056884">
    <property type="entry name" value="NPHP3-like_N"/>
</dbReference>
<dbReference type="Pfam" id="PF24883">
    <property type="entry name" value="NPHP3_N"/>
    <property type="match status" value="1"/>
</dbReference>
<dbReference type="InterPro" id="IPR056693">
    <property type="entry name" value="DUF7791"/>
</dbReference>
<proteinExistence type="predicted"/>
<dbReference type="AlphaFoldDB" id="A0A5N7CLL0"/>
<evidence type="ECO:0000259" key="3">
    <source>
        <dbReference type="Pfam" id="PF25053"/>
    </source>
</evidence>
<keyword evidence="1" id="KW-0677">Repeat</keyword>
<evidence type="ECO:0008006" key="5">
    <source>
        <dbReference type="Google" id="ProtNLM"/>
    </source>
</evidence>